<protein>
    <submittedName>
        <fullName evidence="2">10346_t:CDS:1</fullName>
    </submittedName>
</protein>
<organism evidence="2 3">
    <name type="scientific">Ambispora gerdemannii</name>
    <dbReference type="NCBI Taxonomy" id="144530"/>
    <lineage>
        <taxon>Eukaryota</taxon>
        <taxon>Fungi</taxon>
        <taxon>Fungi incertae sedis</taxon>
        <taxon>Mucoromycota</taxon>
        <taxon>Glomeromycotina</taxon>
        <taxon>Glomeromycetes</taxon>
        <taxon>Archaeosporales</taxon>
        <taxon>Ambisporaceae</taxon>
        <taxon>Ambispora</taxon>
    </lineage>
</organism>
<proteinExistence type="predicted"/>
<keyword evidence="3" id="KW-1185">Reference proteome</keyword>
<dbReference type="Proteomes" id="UP000789831">
    <property type="component" value="Unassembled WGS sequence"/>
</dbReference>
<feature type="compositionally biased region" description="Low complexity" evidence="1">
    <location>
        <begin position="74"/>
        <end position="91"/>
    </location>
</feature>
<accession>A0A9N8WL13</accession>
<evidence type="ECO:0000313" key="3">
    <source>
        <dbReference type="Proteomes" id="UP000789831"/>
    </source>
</evidence>
<sequence length="104" mass="11663">MTGYRPPALPTMPTIQEQISRLTEEERRELFLQYLPADTAASKRDLELIPWHQAREVQDEPKNLLGESRRNEVSSTSATAMTSSGGAASTTIDLSKAIDLRKKY</sequence>
<feature type="region of interest" description="Disordered" evidence="1">
    <location>
        <begin position="62"/>
        <end position="92"/>
    </location>
</feature>
<dbReference type="AlphaFoldDB" id="A0A9N8WL13"/>
<dbReference type="EMBL" id="CAJVPL010000402">
    <property type="protein sequence ID" value="CAG8492723.1"/>
    <property type="molecule type" value="Genomic_DNA"/>
</dbReference>
<reference evidence="2" key="1">
    <citation type="submission" date="2021-06" db="EMBL/GenBank/DDBJ databases">
        <authorList>
            <person name="Kallberg Y."/>
            <person name="Tangrot J."/>
            <person name="Rosling A."/>
        </authorList>
    </citation>
    <scope>NUCLEOTIDE SEQUENCE</scope>
    <source>
        <strain evidence="2">MT106</strain>
    </source>
</reference>
<name>A0A9N8WL13_9GLOM</name>
<gene>
    <name evidence="2" type="ORF">AGERDE_LOCUS3838</name>
</gene>
<evidence type="ECO:0000256" key="1">
    <source>
        <dbReference type="SAM" id="MobiDB-lite"/>
    </source>
</evidence>
<feature type="compositionally biased region" description="Basic and acidic residues" evidence="1">
    <location>
        <begin position="62"/>
        <end position="72"/>
    </location>
</feature>
<comment type="caution">
    <text evidence="2">The sequence shown here is derived from an EMBL/GenBank/DDBJ whole genome shotgun (WGS) entry which is preliminary data.</text>
</comment>
<evidence type="ECO:0000313" key="2">
    <source>
        <dbReference type="EMBL" id="CAG8492723.1"/>
    </source>
</evidence>